<sequence>MNVGRSGDSGLFSMCLCCKGGGGKEEEKTPVGHSWCTTVQTSYLLLSQLTDFMVYLFERSRLAAMKQSGNINSVRVKAG</sequence>
<keyword evidence="2" id="KW-1185">Reference proteome</keyword>
<dbReference type="EMBL" id="JAHHUM010001749">
    <property type="protein sequence ID" value="KAK5609392.1"/>
    <property type="molecule type" value="Genomic_DNA"/>
</dbReference>
<comment type="caution">
    <text evidence="1">The sequence shown here is derived from an EMBL/GenBank/DDBJ whole genome shotgun (WGS) entry which is preliminary data.</text>
</comment>
<accession>A0AAV9RK44</accession>
<protein>
    <submittedName>
        <fullName evidence="1">Uncharacterized protein</fullName>
    </submittedName>
</protein>
<reference evidence="1 2" key="1">
    <citation type="submission" date="2021-06" db="EMBL/GenBank/DDBJ databases">
        <authorList>
            <person name="Palmer J.M."/>
        </authorList>
    </citation>
    <scope>NUCLEOTIDE SEQUENCE [LARGE SCALE GENOMIC DNA]</scope>
    <source>
        <strain evidence="1 2">MEX-2019</strain>
        <tissue evidence="1">Muscle</tissue>
    </source>
</reference>
<dbReference type="AlphaFoldDB" id="A0AAV9RK44"/>
<evidence type="ECO:0000313" key="1">
    <source>
        <dbReference type="EMBL" id="KAK5609392.1"/>
    </source>
</evidence>
<organism evidence="1 2">
    <name type="scientific">Crenichthys baileyi</name>
    <name type="common">White River springfish</name>
    <dbReference type="NCBI Taxonomy" id="28760"/>
    <lineage>
        <taxon>Eukaryota</taxon>
        <taxon>Metazoa</taxon>
        <taxon>Chordata</taxon>
        <taxon>Craniata</taxon>
        <taxon>Vertebrata</taxon>
        <taxon>Euteleostomi</taxon>
        <taxon>Actinopterygii</taxon>
        <taxon>Neopterygii</taxon>
        <taxon>Teleostei</taxon>
        <taxon>Neoteleostei</taxon>
        <taxon>Acanthomorphata</taxon>
        <taxon>Ovalentaria</taxon>
        <taxon>Atherinomorphae</taxon>
        <taxon>Cyprinodontiformes</taxon>
        <taxon>Goodeidae</taxon>
        <taxon>Crenichthys</taxon>
    </lineage>
</organism>
<name>A0AAV9RK44_9TELE</name>
<proteinExistence type="predicted"/>
<dbReference type="Proteomes" id="UP001311232">
    <property type="component" value="Unassembled WGS sequence"/>
</dbReference>
<evidence type="ECO:0000313" key="2">
    <source>
        <dbReference type="Proteomes" id="UP001311232"/>
    </source>
</evidence>
<gene>
    <name evidence="1" type="ORF">CRENBAI_010225</name>
</gene>